<evidence type="ECO:0000256" key="2">
    <source>
        <dbReference type="ARBA" id="ARBA00022475"/>
    </source>
</evidence>
<sequence>MAPKQENPAASLEIDEHTLDVSEISARYDVQIDVARPSASAGLPPNVAATRLAADGPNALKPPKQVHPIMVFLHCLFNPFSVLLLGACVLTFIMYGIDPVENSDNIYIGPILLGVAHLNAFIEWYQFHKSAAIMRSFMNMIPSKCTAVRQGALIEMPAAELVRGDIVMIRSGDKVPADLWLFAASDLKVDNSSLTGESEPQDRTPKNTQKAALEATNLAFNGTLVVAGDGYGVVIRTGDNTVIGQIASMTQGESKRQSPLTSEINRFVTLIGSLAVTTAIVFFIVAVTQGRGVGVALNFAVGVLVSWVPQGLPATVTMLLSFSAKRMADQNVLVKELSGVETLGTITLLATDKTGTLTRNQMTVANMWTEQQMFAALGDTNNLAMGEAPIDYSRPGIRTMLHVSGLCTRARFDRTDVGLAERQILGDATETGLFRQAAQALGTTVLDALPNEFAKVLELPFSSDTKWHLSIHRMPHARGHWTVLMKGAPERVLRVCSSIMGPQGTAVPLTDAHKDGFTQAYEYMAGKGHRVLAFAQLQLPSAEYPENYEFSKESRNFPTTGLEFVGLASLEDPPKHGVREAIGHCRRAGIKVVMVTGDHPLTAEAIGRKINLMLSKESCKPYLVSDKPAGHHSTSKHEHQRLVIDEEASAIVIHGEQIEYLTPEDWDTIFVKDEIIFARTSPKHKLEIVKHAQSLGHIVGVTGDGVNDSPALKKADLGIAMNMSGSDVSKEAAAMILLDDNFASIINGIREGRLIFQNLKKSIQYVTTHSIPEVIPQLLYVLVPLPLAISVLQIIVIDLGFELLAALSFAFEPPESEALMTLQPRRPVDEESAALRRERHAFEVALRQTATVDAESGALLDSHDMEALVAQPLTWGQRFRMWRSREYWSKWAMRGEHGEVLVDADLMSWAYLEGGLIEWIGATITFFVVLYTFEDPWTGERFKITPTDSYHCAKEGAFKAGGNISCTLGDGSTMSPKQLEEALRQGQSIYYLSIMVMQMVNLFARKCRLTLPFSSYLFKNTRTYWSALAGIAFSVLIVYCPGIQTAFMTSGHTNPLYLLIAFGFGIILFLYSAARFAIKQKFRPMLYTPVPVGLRMHPTKWSRHSHA</sequence>
<reference evidence="11 12" key="1">
    <citation type="submission" date="2009-11" db="EMBL/GenBank/DDBJ databases">
        <title>Annotation of Allomyces macrogynus ATCC 38327.</title>
        <authorList>
            <consortium name="The Broad Institute Genome Sequencing Platform"/>
            <person name="Russ C."/>
            <person name="Cuomo C."/>
            <person name="Burger G."/>
            <person name="Gray M.W."/>
            <person name="Holland P.W.H."/>
            <person name="King N."/>
            <person name="Lang F.B.F."/>
            <person name="Roger A.J."/>
            <person name="Ruiz-Trillo I."/>
            <person name="Young S.K."/>
            <person name="Zeng Q."/>
            <person name="Gargeya S."/>
            <person name="Fitzgerald M."/>
            <person name="Haas B."/>
            <person name="Abouelleil A."/>
            <person name="Alvarado L."/>
            <person name="Arachchi H.M."/>
            <person name="Berlin A."/>
            <person name="Chapman S.B."/>
            <person name="Gearin G."/>
            <person name="Goldberg J."/>
            <person name="Griggs A."/>
            <person name="Gujja S."/>
            <person name="Hansen M."/>
            <person name="Heiman D."/>
            <person name="Howarth C."/>
            <person name="Larimer J."/>
            <person name="Lui A."/>
            <person name="MacDonald P.J.P."/>
            <person name="McCowen C."/>
            <person name="Montmayeur A."/>
            <person name="Murphy C."/>
            <person name="Neiman D."/>
            <person name="Pearson M."/>
            <person name="Priest M."/>
            <person name="Roberts A."/>
            <person name="Saif S."/>
            <person name="Shea T."/>
            <person name="Sisk P."/>
            <person name="Stolte C."/>
            <person name="Sykes S."/>
            <person name="Wortman J."/>
            <person name="Nusbaum C."/>
            <person name="Birren B."/>
        </authorList>
    </citation>
    <scope>NUCLEOTIDE SEQUENCE [LARGE SCALE GENOMIC DNA]</scope>
    <source>
        <strain evidence="11 12">ATCC 38327</strain>
    </source>
</reference>
<dbReference type="Pfam" id="PF00689">
    <property type="entry name" value="Cation_ATPase_C"/>
    <property type="match status" value="1"/>
</dbReference>
<dbReference type="SUPFAM" id="SSF81653">
    <property type="entry name" value="Calcium ATPase, transduction domain A"/>
    <property type="match status" value="1"/>
</dbReference>
<keyword evidence="8 9" id="KW-0472">Membrane</keyword>
<dbReference type="SFLD" id="SFLDF00027">
    <property type="entry name" value="p-type_atpase"/>
    <property type="match status" value="1"/>
</dbReference>
<organism evidence="11 12">
    <name type="scientific">Allomyces macrogynus (strain ATCC 38327)</name>
    <name type="common">Allomyces javanicus var. macrogynus</name>
    <dbReference type="NCBI Taxonomy" id="578462"/>
    <lineage>
        <taxon>Eukaryota</taxon>
        <taxon>Fungi</taxon>
        <taxon>Fungi incertae sedis</taxon>
        <taxon>Blastocladiomycota</taxon>
        <taxon>Blastocladiomycetes</taxon>
        <taxon>Blastocladiales</taxon>
        <taxon>Blastocladiaceae</taxon>
        <taxon>Allomyces</taxon>
    </lineage>
</organism>
<dbReference type="VEuPathDB" id="FungiDB:AMAG_01211"/>
<dbReference type="SUPFAM" id="SSF81665">
    <property type="entry name" value="Calcium ATPase, transmembrane domain M"/>
    <property type="match status" value="2"/>
</dbReference>
<keyword evidence="12" id="KW-1185">Reference proteome</keyword>
<dbReference type="GO" id="GO:0030007">
    <property type="term" value="P:intracellular potassium ion homeostasis"/>
    <property type="evidence" value="ECO:0007669"/>
    <property type="project" value="TreeGrafter"/>
</dbReference>
<dbReference type="EMBL" id="GG745329">
    <property type="protein sequence ID" value="KNE55306.1"/>
    <property type="molecule type" value="Genomic_DNA"/>
</dbReference>
<dbReference type="STRING" id="578462.A0A0L0RYZ9"/>
<dbReference type="GO" id="GO:1990573">
    <property type="term" value="P:potassium ion import across plasma membrane"/>
    <property type="evidence" value="ECO:0007669"/>
    <property type="project" value="TreeGrafter"/>
</dbReference>
<evidence type="ECO:0000259" key="10">
    <source>
        <dbReference type="SMART" id="SM00831"/>
    </source>
</evidence>
<dbReference type="Pfam" id="PF00690">
    <property type="entry name" value="Cation_ATPase_N"/>
    <property type="match status" value="1"/>
</dbReference>
<dbReference type="Gene3D" id="3.40.1110.10">
    <property type="entry name" value="Calcium-transporting ATPase, cytoplasmic domain N"/>
    <property type="match status" value="1"/>
</dbReference>
<dbReference type="AlphaFoldDB" id="A0A0L0RYZ9"/>
<dbReference type="Gene3D" id="1.20.1110.10">
    <property type="entry name" value="Calcium-transporting ATPase, transmembrane domain"/>
    <property type="match status" value="2"/>
</dbReference>
<evidence type="ECO:0000256" key="6">
    <source>
        <dbReference type="ARBA" id="ARBA00022967"/>
    </source>
</evidence>
<dbReference type="PANTHER" id="PTHR43294">
    <property type="entry name" value="SODIUM/POTASSIUM-TRANSPORTING ATPASE SUBUNIT ALPHA"/>
    <property type="match status" value="1"/>
</dbReference>
<dbReference type="SFLD" id="SFLDS00003">
    <property type="entry name" value="Haloacid_Dehalogenase"/>
    <property type="match status" value="1"/>
</dbReference>
<dbReference type="Proteomes" id="UP000054350">
    <property type="component" value="Unassembled WGS sequence"/>
</dbReference>
<dbReference type="InterPro" id="IPR023298">
    <property type="entry name" value="ATPase_P-typ_TM_dom_sf"/>
</dbReference>
<dbReference type="GO" id="GO:0006883">
    <property type="term" value="P:intracellular sodium ion homeostasis"/>
    <property type="evidence" value="ECO:0007669"/>
    <property type="project" value="TreeGrafter"/>
</dbReference>
<evidence type="ECO:0000256" key="7">
    <source>
        <dbReference type="ARBA" id="ARBA00022989"/>
    </source>
</evidence>
<keyword evidence="3 9" id="KW-0812">Transmembrane</keyword>
<dbReference type="InterPro" id="IPR044492">
    <property type="entry name" value="P_typ_ATPase_HD_dom"/>
</dbReference>
<dbReference type="InterPro" id="IPR050510">
    <property type="entry name" value="Cation_transp_ATPase_P-type"/>
</dbReference>
<dbReference type="GO" id="GO:0036376">
    <property type="term" value="P:sodium ion export across plasma membrane"/>
    <property type="evidence" value="ECO:0007669"/>
    <property type="project" value="TreeGrafter"/>
</dbReference>
<protein>
    <submittedName>
        <fullName evidence="11">Na,H/K antiporter P-type ATPase, alpha subunit</fullName>
    </submittedName>
</protein>
<dbReference type="Gene3D" id="2.70.150.10">
    <property type="entry name" value="Calcium-transporting ATPase, cytoplasmic transduction domain A"/>
    <property type="match status" value="1"/>
</dbReference>
<gene>
    <name evidence="11" type="ORF">AMAG_01211</name>
</gene>
<evidence type="ECO:0000313" key="12">
    <source>
        <dbReference type="Proteomes" id="UP000054350"/>
    </source>
</evidence>
<dbReference type="OrthoDB" id="158672at2759"/>
<evidence type="ECO:0000256" key="4">
    <source>
        <dbReference type="ARBA" id="ARBA00022741"/>
    </source>
</evidence>
<dbReference type="SFLD" id="SFLDG00002">
    <property type="entry name" value="C1.7:_P-type_atpase_like"/>
    <property type="match status" value="1"/>
</dbReference>
<evidence type="ECO:0000256" key="1">
    <source>
        <dbReference type="ARBA" id="ARBA00004651"/>
    </source>
</evidence>
<dbReference type="FunFam" id="2.70.150.10:FF:000003">
    <property type="entry name" value="Sodium/potassium-transporting ATPase subunit alpha"/>
    <property type="match status" value="1"/>
</dbReference>
<dbReference type="GO" id="GO:0005524">
    <property type="term" value="F:ATP binding"/>
    <property type="evidence" value="ECO:0007669"/>
    <property type="project" value="UniProtKB-KW"/>
</dbReference>
<evidence type="ECO:0000313" key="11">
    <source>
        <dbReference type="EMBL" id="KNE55306.1"/>
    </source>
</evidence>
<dbReference type="NCBIfam" id="TIGR01494">
    <property type="entry name" value="ATPase_P-type"/>
    <property type="match status" value="2"/>
</dbReference>
<dbReference type="PROSITE" id="PS00154">
    <property type="entry name" value="ATPASE_E1_E2"/>
    <property type="match status" value="1"/>
</dbReference>
<feature type="transmembrane region" description="Helical" evidence="9">
    <location>
        <begin position="107"/>
        <end position="125"/>
    </location>
</feature>
<evidence type="ECO:0000256" key="3">
    <source>
        <dbReference type="ARBA" id="ARBA00022692"/>
    </source>
</evidence>
<dbReference type="InterPro" id="IPR001757">
    <property type="entry name" value="P_typ_ATPase"/>
</dbReference>
<dbReference type="SUPFAM" id="SSF56784">
    <property type="entry name" value="HAD-like"/>
    <property type="match status" value="1"/>
</dbReference>
<keyword evidence="4" id="KW-0547">Nucleotide-binding</keyword>
<dbReference type="GO" id="GO:1902600">
    <property type="term" value="P:proton transmembrane transport"/>
    <property type="evidence" value="ECO:0007669"/>
    <property type="project" value="TreeGrafter"/>
</dbReference>
<dbReference type="PRINTS" id="PR00121">
    <property type="entry name" value="NAKATPASE"/>
</dbReference>
<dbReference type="GO" id="GO:0005391">
    <property type="term" value="F:P-type sodium:potassium-exchanging transporter activity"/>
    <property type="evidence" value="ECO:0007669"/>
    <property type="project" value="TreeGrafter"/>
</dbReference>
<dbReference type="Pfam" id="PF13246">
    <property type="entry name" value="Cation_ATPase"/>
    <property type="match status" value="1"/>
</dbReference>
<keyword evidence="5" id="KW-0067">ATP-binding</keyword>
<comment type="subcellular location">
    <subcellularLocation>
        <location evidence="1">Cell membrane</location>
        <topology evidence="1">Multi-pass membrane protein</topology>
    </subcellularLocation>
</comment>
<evidence type="ECO:0000256" key="5">
    <source>
        <dbReference type="ARBA" id="ARBA00022840"/>
    </source>
</evidence>
<dbReference type="PRINTS" id="PR00119">
    <property type="entry name" value="CATATPASE"/>
</dbReference>
<keyword evidence="7 9" id="KW-1133">Transmembrane helix</keyword>
<keyword evidence="2" id="KW-1003">Cell membrane</keyword>
<dbReference type="GO" id="GO:0005886">
    <property type="term" value="C:plasma membrane"/>
    <property type="evidence" value="ECO:0007669"/>
    <property type="project" value="UniProtKB-SubCell"/>
</dbReference>
<evidence type="ECO:0000256" key="8">
    <source>
        <dbReference type="ARBA" id="ARBA00023136"/>
    </source>
</evidence>
<dbReference type="InterPro" id="IPR036412">
    <property type="entry name" value="HAD-like_sf"/>
</dbReference>
<accession>A0A0L0RYZ9</accession>
<dbReference type="InterPro" id="IPR059000">
    <property type="entry name" value="ATPase_P-type_domA"/>
</dbReference>
<feature type="transmembrane region" description="Helical" evidence="9">
    <location>
        <begin position="71"/>
        <end position="95"/>
    </location>
</feature>
<dbReference type="PANTHER" id="PTHR43294:SF21">
    <property type="entry name" value="CATION TRANSPORTING ATPASE"/>
    <property type="match status" value="1"/>
</dbReference>
<dbReference type="eggNOG" id="KOG0203">
    <property type="taxonomic scope" value="Eukaryota"/>
</dbReference>
<dbReference type="SMART" id="SM00831">
    <property type="entry name" value="Cation_ATPase_N"/>
    <property type="match status" value="1"/>
</dbReference>
<feature type="transmembrane region" description="Helical" evidence="9">
    <location>
        <begin position="264"/>
        <end position="287"/>
    </location>
</feature>
<feature type="domain" description="Cation-transporting P-type ATPase N-terminal" evidence="10">
    <location>
        <begin position="15"/>
        <end position="96"/>
    </location>
</feature>
<keyword evidence="6" id="KW-1278">Translocase</keyword>
<dbReference type="FunFam" id="3.40.50.1000:FF:000083">
    <property type="entry name" value="Sodium/potassium-transporting ATPase subunit alpha"/>
    <property type="match status" value="1"/>
</dbReference>
<feature type="transmembrane region" description="Helical" evidence="9">
    <location>
        <begin position="1024"/>
        <end position="1044"/>
    </location>
</feature>
<name>A0A0L0RYZ9_ALLM3</name>
<dbReference type="InterPro" id="IPR008250">
    <property type="entry name" value="ATPase_P-typ_transduc_dom_A_sf"/>
</dbReference>
<dbReference type="InterPro" id="IPR018303">
    <property type="entry name" value="ATPase_P-typ_P_site"/>
</dbReference>
<dbReference type="InterPro" id="IPR004014">
    <property type="entry name" value="ATPase_P-typ_cation-transptr_N"/>
</dbReference>
<feature type="transmembrane region" description="Helical" evidence="9">
    <location>
        <begin position="299"/>
        <end position="320"/>
    </location>
</feature>
<feature type="transmembrane region" description="Helical" evidence="9">
    <location>
        <begin position="1056"/>
        <end position="1078"/>
    </location>
</feature>
<dbReference type="GO" id="GO:0016887">
    <property type="term" value="F:ATP hydrolysis activity"/>
    <property type="evidence" value="ECO:0007669"/>
    <property type="project" value="InterPro"/>
</dbReference>
<proteinExistence type="predicted"/>
<dbReference type="Gene3D" id="3.40.50.1000">
    <property type="entry name" value="HAD superfamily/HAD-like"/>
    <property type="match status" value="1"/>
</dbReference>
<feature type="transmembrane region" description="Helical" evidence="9">
    <location>
        <begin position="916"/>
        <end position="933"/>
    </location>
</feature>
<evidence type="ECO:0000256" key="9">
    <source>
        <dbReference type="SAM" id="Phobius"/>
    </source>
</evidence>
<dbReference type="InterPro" id="IPR023214">
    <property type="entry name" value="HAD_sf"/>
</dbReference>
<dbReference type="InterPro" id="IPR006068">
    <property type="entry name" value="ATPase_P-typ_cation-transptr_C"/>
</dbReference>
<dbReference type="SUPFAM" id="SSF81660">
    <property type="entry name" value="Metal cation-transporting ATPase, ATP-binding domain N"/>
    <property type="match status" value="1"/>
</dbReference>
<dbReference type="Pfam" id="PF00122">
    <property type="entry name" value="E1-E2_ATPase"/>
    <property type="match status" value="1"/>
</dbReference>
<reference evidence="12" key="2">
    <citation type="submission" date="2009-11" db="EMBL/GenBank/DDBJ databases">
        <title>The Genome Sequence of Allomyces macrogynus strain ATCC 38327.</title>
        <authorList>
            <consortium name="The Broad Institute Genome Sequencing Platform"/>
            <person name="Russ C."/>
            <person name="Cuomo C."/>
            <person name="Shea T."/>
            <person name="Young S.K."/>
            <person name="Zeng Q."/>
            <person name="Koehrsen M."/>
            <person name="Haas B."/>
            <person name="Borodovsky M."/>
            <person name="Guigo R."/>
            <person name="Alvarado L."/>
            <person name="Berlin A."/>
            <person name="Borenstein D."/>
            <person name="Chen Z."/>
            <person name="Engels R."/>
            <person name="Freedman E."/>
            <person name="Gellesch M."/>
            <person name="Goldberg J."/>
            <person name="Griggs A."/>
            <person name="Gujja S."/>
            <person name="Heiman D."/>
            <person name="Hepburn T."/>
            <person name="Howarth C."/>
            <person name="Jen D."/>
            <person name="Larson L."/>
            <person name="Lewis B."/>
            <person name="Mehta T."/>
            <person name="Park D."/>
            <person name="Pearson M."/>
            <person name="Roberts A."/>
            <person name="Saif S."/>
            <person name="Shenoy N."/>
            <person name="Sisk P."/>
            <person name="Stolte C."/>
            <person name="Sykes S."/>
            <person name="Walk T."/>
            <person name="White J."/>
            <person name="Yandava C."/>
            <person name="Burger G."/>
            <person name="Gray M.W."/>
            <person name="Holland P.W.H."/>
            <person name="King N."/>
            <person name="Lang F.B.F."/>
            <person name="Roger A.J."/>
            <person name="Ruiz-Trillo I."/>
            <person name="Lander E."/>
            <person name="Nusbaum C."/>
        </authorList>
    </citation>
    <scope>NUCLEOTIDE SEQUENCE [LARGE SCALE GENOMIC DNA]</scope>
    <source>
        <strain evidence="12">ATCC 38327</strain>
    </source>
</reference>
<dbReference type="InterPro" id="IPR023299">
    <property type="entry name" value="ATPase_P-typ_cyto_dom_N"/>
</dbReference>